<accession>A0ABP9B1T4</accession>
<protein>
    <submittedName>
        <fullName evidence="1">Uncharacterized protein</fullName>
    </submittedName>
</protein>
<sequence>MSDGDARWLCLGGLQHSWVVTGWDTRNESMSAYELFCATCGRLVGRGEDEQTWSWVPLDTD</sequence>
<organism evidence="1 2">
    <name type="scientific">Actinomycetospora chlora</name>
    <dbReference type="NCBI Taxonomy" id="663608"/>
    <lineage>
        <taxon>Bacteria</taxon>
        <taxon>Bacillati</taxon>
        <taxon>Actinomycetota</taxon>
        <taxon>Actinomycetes</taxon>
        <taxon>Pseudonocardiales</taxon>
        <taxon>Pseudonocardiaceae</taxon>
        <taxon>Actinomycetospora</taxon>
    </lineage>
</organism>
<dbReference type="Proteomes" id="UP001500928">
    <property type="component" value="Unassembled WGS sequence"/>
</dbReference>
<proteinExistence type="predicted"/>
<gene>
    <name evidence="1" type="ORF">GCM10023200_22530</name>
</gene>
<name>A0ABP9B1T4_9PSEU</name>
<comment type="caution">
    <text evidence="1">The sequence shown here is derived from an EMBL/GenBank/DDBJ whole genome shotgun (WGS) entry which is preliminary data.</text>
</comment>
<evidence type="ECO:0000313" key="1">
    <source>
        <dbReference type="EMBL" id="GAA4787776.1"/>
    </source>
</evidence>
<dbReference type="EMBL" id="BAABHO010000015">
    <property type="protein sequence ID" value="GAA4787776.1"/>
    <property type="molecule type" value="Genomic_DNA"/>
</dbReference>
<dbReference type="RefSeq" id="WP_345414217.1">
    <property type="nucleotide sequence ID" value="NZ_BAABHO010000015.1"/>
</dbReference>
<reference evidence="2" key="1">
    <citation type="journal article" date="2019" name="Int. J. Syst. Evol. Microbiol.">
        <title>The Global Catalogue of Microorganisms (GCM) 10K type strain sequencing project: providing services to taxonomists for standard genome sequencing and annotation.</title>
        <authorList>
            <consortium name="The Broad Institute Genomics Platform"/>
            <consortium name="The Broad Institute Genome Sequencing Center for Infectious Disease"/>
            <person name="Wu L."/>
            <person name="Ma J."/>
        </authorList>
    </citation>
    <scope>NUCLEOTIDE SEQUENCE [LARGE SCALE GENOMIC DNA]</scope>
    <source>
        <strain evidence="2">JCM 17979</strain>
    </source>
</reference>
<keyword evidence="2" id="KW-1185">Reference proteome</keyword>
<evidence type="ECO:0000313" key="2">
    <source>
        <dbReference type="Proteomes" id="UP001500928"/>
    </source>
</evidence>